<feature type="non-terminal residue" evidence="1">
    <location>
        <position position="95"/>
    </location>
</feature>
<reference evidence="1" key="1">
    <citation type="submission" date="2020-04" db="EMBL/GenBank/DDBJ databases">
        <authorList>
            <person name="Alioto T."/>
            <person name="Alioto T."/>
            <person name="Gomez Garrido J."/>
        </authorList>
    </citation>
    <scope>NUCLEOTIDE SEQUENCE</scope>
    <source>
        <strain evidence="1">A484AB</strain>
    </source>
</reference>
<protein>
    <submittedName>
        <fullName evidence="1">Uncharacterized protein</fullName>
    </submittedName>
</protein>
<keyword evidence="2" id="KW-1185">Reference proteome</keyword>
<dbReference type="AlphaFoldDB" id="A0A7D9KWL7"/>
<gene>
    <name evidence="1" type="ORF">PACLA_8A042364</name>
</gene>
<accession>A0A7D9KWL7</accession>
<organism evidence="1 2">
    <name type="scientific">Paramuricea clavata</name>
    <name type="common">Red gorgonian</name>
    <name type="synonym">Violescent sea-whip</name>
    <dbReference type="NCBI Taxonomy" id="317549"/>
    <lineage>
        <taxon>Eukaryota</taxon>
        <taxon>Metazoa</taxon>
        <taxon>Cnidaria</taxon>
        <taxon>Anthozoa</taxon>
        <taxon>Octocorallia</taxon>
        <taxon>Malacalcyonacea</taxon>
        <taxon>Plexauridae</taxon>
        <taxon>Paramuricea</taxon>
    </lineage>
</organism>
<sequence length="95" mass="11010">MDERDFREGCEFVFGSWTWRSGWTWDTNDDPLPILSIQSYGLTTAINASSLFTKCGLTSVDKYSEEGVWEALDPVFYQGPNVVFFKLQGMWHLTW</sequence>
<dbReference type="Proteomes" id="UP001152795">
    <property type="component" value="Unassembled WGS sequence"/>
</dbReference>
<name>A0A7D9KWL7_PARCT</name>
<comment type="caution">
    <text evidence="1">The sequence shown here is derived from an EMBL/GenBank/DDBJ whole genome shotgun (WGS) entry which is preliminary data.</text>
</comment>
<evidence type="ECO:0000313" key="1">
    <source>
        <dbReference type="EMBL" id="CAB4021091.1"/>
    </source>
</evidence>
<proteinExistence type="predicted"/>
<dbReference type="OrthoDB" id="10491885at2759"/>
<dbReference type="EMBL" id="CACRXK020011261">
    <property type="protein sequence ID" value="CAB4021091.1"/>
    <property type="molecule type" value="Genomic_DNA"/>
</dbReference>
<evidence type="ECO:0000313" key="2">
    <source>
        <dbReference type="Proteomes" id="UP001152795"/>
    </source>
</evidence>